<feature type="domain" description="tRNA(Ile)-lysidine/2-thiocytidine synthase N-terminal" evidence="7">
    <location>
        <begin position="30"/>
        <end position="224"/>
    </location>
</feature>
<dbReference type="GO" id="GO:0032267">
    <property type="term" value="F:tRNA(Ile)-lysidine synthase activity"/>
    <property type="evidence" value="ECO:0007669"/>
    <property type="project" value="UniProtKB-EC"/>
</dbReference>
<dbReference type="InterPro" id="IPR012094">
    <property type="entry name" value="tRNA_Ile_lys_synt"/>
</dbReference>
<dbReference type="InterPro" id="IPR012795">
    <property type="entry name" value="tRNA_Ile_lys_synt_N"/>
</dbReference>
<comment type="similarity">
    <text evidence="6">Belongs to the tRNA(Ile)-lysidine synthase family.</text>
</comment>
<dbReference type="Proteomes" id="UP000186400">
    <property type="component" value="Unassembled WGS sequence"/>
</dbReference>
<dbReference type="GO" id="GO:0005524">
    <property type="term" value="F:ATP binding"/>
    <property type="evidence" value="ECO:0007669"/>
    <property type="project" value="UniProtKB-UniRule"/>
</dbReference>
<keyword evidence="3 6" id="KW-0547">Nucleotide-binding</keyword>
<proteinExistence type="inferred from homology"/>
<dbReference type="HAMAP" id="MF_01161">
    <property type="entry name" value="tRNA_Ile_lys_synt"/>
    <property type="match status" value="1"/>
</dbReference>
<feature type="binding site" evidence="6">
    <location>
        <begin position="35"/>
        <end position="40"/>
    </location>
    <ligand>
        <name>ATP</name>
        <dbReference type="ChEBI" id="CHEBI:30616"/>
    </ligand>
</feature>
<gene>
    <name evidence="6" type="primary">tilS</name>
    <name evidence="8" type="ORF">SAMN05920897_105113</name>
</gene>
<dbReference type="GO" id="GO:0005737">
    <property type="term" value="C:cytoplasm"/>
    <property type="evidence" value="ECO:0007669"/>
    <property type="project" value="UniProtKB-SubCell"/>
</dbReference>
<evidence type="ECO:0000256" key="6">
    <source>
        <dbReference type="HAMAP-Rule" id="MF_01161"/>
    </source>
</evidence>
<keyword evidence="6" id="KW-0963">Cytoplasm</keyword>
<evidence type="ECO:0000256" key="1">
    <source>
        <dbReference type="ARBA" id="ARBA00022598"/>
    </source>
</evidence>
<comment type="catalytic activity">
    <reaction evidence="5 6">
        <text>cytidine(34) in tRNA(Ile2) + L-lysine + ATP = lysidine(34) in tRNA(Ile2) + AMP + diphosphate + H(+)</text>
        <dbReference type="Rhea" id="RHEA:43744"/>
        <dbReference type="Rhea" id="RHEA-COMP:10625"/>
        <dbReference type="Rhea" id="RHEA-COMP:10670"/>
        <dbReference type="ChEBI" id="CHEBI:15378"/>
        <dbReference type="ChEBI" id="CHEBI:30616"/>
        <dbReference type="ChEBI" id="CHEBI:32551"/>
        <dbReference type="ChEBI" id="CHEBI:33019"/>
        <dbReference type="ChEBI" id="CHEBI:82748"/>
        <dbReference type="ChEBI" id="CHEBI:83665"/>
        <dbReference type="ChEBI" id="CHEBI:456215"/>
        <dbReference type="EC" id="6.3.4.19"/>
    </reaction>
</comment>
<dbReference type="InterPro" id="IPR011063">
    <property type="entry name" value="TilS/TtcA_N"/>
</dbReference>
<evidence type="ECO:0000256" key="5">
    <source>
        <dbReference type="ARBA" id="ARBA00048539"/>
    </source>
</evidence>
<comment type="domain">
    <text evidence="6">The N-terminal region contains the highly conserved SGGXDS motif, predicted to be a P-loop motif involved in ATP binding.</text>
</comment>
<reference evidence="8 9" key="1">
    <citation type="submission" date="2017-01" db="EMBL/GenBank/DDBJ databases">
        <authorList>
            <person name="Mah S.A."/>
            <person name="Swanson W.J."/>
            <person name="Moy G.W."/>
            <person name="Vacquier V.D."/>
        </authorList>
    </citation>
    <scope>NUCLEOTIDE SEQUENCE [LARGE SCALE GENOMIC DNA]</scope>
    <source>
        <strain evidence="8 9">ASpG1</strain>
    </source>
</reference>
<evidence type="ECO:0000259" key="7">
    <source>
        <dbReference type="Pfam" id="PF01171"/>
    </source>
</evidence>
<keyword evidence="4 6" id="KW-0067">ATP-binding</keyword>
<comment type="function">
    <text evidence="6">Ligates lysine onto the cytidine present at position 34 of the AUA codon-specific tRNA(Ile) that contains the anticodon CAU, in an ATP-dependent manner. Cytidine is converted to lysidine, thus changing the amino acid specificity of the tRNA from methionine to isoleucine.</text>
</comment>
<dbReference type="Pfam" id="PF01171">
    <property type="entry name" value="ATP_bind_3"/>
    <property type="match status" value="1"/>
</dbReference>
<comment type="subcellular location">
    <subcellularLocation>
        <location evidence="6">Cytoplasm</location>
    </subcellularLocation>
</comment>
<name>A0A1N6QZM2_9SPIO</name>
<keyword evidence="1 6" id="KW-0436">Ligase</keyword>
<evidence type="ECO:0000256" key="3">
    <source>
        <dbReference type="ARBA" id="ARBA00022741"/>
    </source>
</evidence>
<dbReference type="InterPro" id="IPR014729">
    <property type="entry name" value="Rossmann-like_a/b/a_fold"/>
</dbReference>
<accession>A0A1N6QZM2</accession>
<keyword evidence="2 6" id="KW-0819">tRNA processing</keyword>
<dbReference type="PANTHER" id="PTHR43033">
    <property type="entry name" value="TRNA(ILE)-LYSIDINE SYNTHASE-RELATED"/>
    <property type="match status" value="1"/>
</dbReference>
<dbReference type="EC" id="6.3.4.19" evidence="6"/>
<dbReference type="Gene3D" id="3.40.50.620">
    <property type="entry name" value="HUPs"/>
    <property type="match status" value="1"/>
</dbReference>
<evidence type="ECO:0000256" key="2">
    <source>
        <dbReference type="ARBA" id="ARBA00022694"/>
    </source>
</evidence>
<dbReference type="AlphaFoldDB" id="A0A1N6QZM2"/>
<evidence type="ECO:0000313" key="8">
    <source>
        <dbReference type="EMBL" id="SIQ22064.1"/>
    </source>
</evidence>
<evidence type="ECO:0000256" key="4">
    <source>
        <dbReference type="ARBA" id="ARBA00022840"/>
    </source>
</evidence>
<dbReference type="STRING" id="159291.SAMN05920897_105113"/>
<protein>
    <recommendedName>
        <fullName evidence="6">tRNA(Ile)-lysidine synthase</fullName>
        <ecNumber evidence="6">6.3.4.19</ecNumber>
    </recommendedName>
    <alternativeName>
        <fullName evidence="6">tRNA(Ile)-2-lysyl-cytidine synthase</fullName>
    </alternativeName>
    <alternativeName>
        <fullName evidence="6">tRNA(Ile)-lysidine synthetase</fullName>
    </alternativeName>
</protein>
<dbReference type="GO" id="GO:0006400">
    <property type="term" value="P:tRNA modification"/>
    <property type="evidence" value="ECO:0007669"/>
    <property type="project" value="UniProtKB-UniRule"/>
</dbReference>
<dbReference type="PANTHER" id="PTHR43033:SF1">
    <property type="entry name" value="TRNA(ILE)-LYSIDINE SYNTHASE-RELATED"/>
    <property type="match status" value="1"/>
</dbReference>
<dbReference type="EMBL" id="FTMS01000005">
    <property type="protein sequence ID" value="SIQ22064.1"/>
    <property type="molecule type" value="Genomic_DNA"/>
</dbReference>
<organism evidence="8 9">
    <name type="scientific">Alkalispirochaeta americana</name>
    <dbReference type="NCBI Taxonomy" id="159291"/>
    <lineage>
        <taxon>Bacteria</taxon>
        <taxon>Pseudomonadati</taxon>
        <taxon>Spirochaetota</taxon>
        <taxon>Spirochaetia</taxon>
        <taxon>Spirochaetales</taxon>
        <taxon>Spirochaetaceae</taxon>
        <taxon>Alkalispirochaeta</taxon>
    </lineage>
</organism>
<dbReference type="SUPFAM" id="SSF52402">
    <property type="entry name" value="Adenine nucleotide alpha hydrolases-like"/>
    <property type="match status" value="1"/>
</dbReference>
<dbReference type="NCBIfam" id="TIGR02432">
    <property type="entry name" value="lysidine_TilS_N"/>
    <property type="match status" value="1"/>
</dbReference>
<keyword evidence="9" id="KW-1185">Reference proteome</keyword>
<sequence>MSSASSPTHPVEILVARNLLELKVNRDAPLVVACSGGIDSVALTRAVAVRQPLVIAHIDHGLREASSRQEECRCVDCLGEILAAPVMRRGVSPGMITARAAREGRSLEEVAREERYRLLLEILQETARETGADPVLLTAHHLQDQLETFVMKVFSGRSPLGLLGIPRDRWLTGDDEGALVRFRVVRPLLGCRRQELKDYVRQSGLPWFHDPTNDDLLHLRNRVRLRAVPVLEDIFSPSDVALRTASFLQELDLLREGLRALIPPEAWGEFGQQGWSLDAGLFRSLPRAARELVLREAVYRLAPGNRVSFRPFRGLAGEDLSVVAGGLRAFFRDGRLQIRRAVVRPVSIGYLWVVDTELRIRLVCEGRSTVHAVEEAPARRGGWHLGPVIPPVVLRSRRKGERVFQRGKQREVARILESSGVSPLVRACAPVVEDQRGVVALLGQTSPLCIRDGVQYTHDIHARPSGFVTLEVAYEEAEDYAERE</sequence>
<evidence type="ECO:0000313" key="9">
    <source>
        <dbReference type="Proteomes" id="UP000186400"/>
    </source>
</evidence>
<dbReference type="CDD" id="cd01992">
    <property type="entry name" value="TilS_N"/>
    <property type="match status" value="1"/>
</dbReference>